<keyword evidence="2" id="KW-1185">Reference proteome</keyword>
<dbReference type="AlphaFoldDB" id="A0A8J2QTD9"/>
<proteinExistence type="predicted"/>
<reference evidence="1" key="1">
    <citation type="submission" date="2021-09" db="EMBL/GenBank/DDBJ databases">
        <authorList>
            <person name="Martin H S."/>
        </authorList>
    </citation>
    <scope>NUCLEOTIDE SEQUENCE</scope>
</reference>
<sequence length="71" mass="7945">MRREPTRLQRPHRPRRRCCVAWPRRCSAAAARPARDVTLAVLFPLCIIVCELGPARLGPAPGDATRCDVQI</sequence>
<name>A0A8J2QTD9_9NEOP</name>
<evidence type="ECO:0000313" key="2">
    <source>
        <dbReference type="Proteomes" id="UP000789524"/>
    </source>
</evidence>
<gene>
    <name evidence="1" type="ORF">DCHRY22_LOCUS5804</name>
</gene>
<dbReference type="EMBL" id="CAKASE010000052">
    <property type="protein sequence ID" value="CAG9564871.1"/>
    <property type="molecule type" value="Genomic_DNA"/>
</dbReference>
<comment type="caution">
    <text evidence="1">The sequence shown here is derived from an EMBL/GenBank/DDBJ whole genome shotgun (WGS) entry which is preliminary data.</text>
</comment>
<evidence type="ECO:0000313" key="1">
    <source>
        <dbReference type="EMBL" id="CAG9564871.1"/>
    </source>
</evidence>
<organism evidence="1 2">
    <name type="scientific">Danaus chrysippus</name>
    <name type="common">African queen</name>
    <dbReference type="NCBI Taxonomy" id="151541"/>
    <lineage>
        <taxon>Eukaryota</taxon>
        <taxon>Metazoa</taxon>
        <taxon>Ecdysozoa</taxon>
        <taxon>Arthropoda</taxon>
        <taxon>Hexapoda</taxon>
        <taxon>Insecta</taxon>
        <taxon>Pterygota</taxon>
        <taxon>Neoptera</taxon>
        <taxon>Endopterygota</taxon>
        <taxon>Lepidoptera</taxon>
        <taxon>Glossata</taxon>
        <taxon>Ditrysia</taxon>
        <taxon>Papilionoidea</taxon>
        <taxon>Nymphalidae</taxon>
        <taxon>Danainae</taxon>
        <taxon>Danaini</taxon>
        <taxon>Danaina</taxon>
        <taxon>Danaus</taxon>
        <taxon>Anosia</taxon>
    </lineage>
</organism>
<accession>A0A8J2QTD9</accession>
<dbReference type="Proteomes" id="UP000789524">
    <property type="component" value="Unassembled WGS sequence"/>
</dbReference>
<protein>
    <submittedName>
        <fullName evidence="1">(African queen) hypothetical protein</fullName>
    </submittedName>
</protein>